<evidence type="ECO:0000313" key="3">
    <source>
        <dbReference type="EMBL" id="DAZ97359.1"/>
    </source>
</evidence>
<feature type="region of interest" description="Disordered" evidence="1">
    <location>
        <begin position="64"/>
        <end position="92"/>
    </location>
</feature>
<accession>A0AAV2YVD3</accession>
<keyword evidence="4" id="KW-1185">Reference proteome</keyword>
<proteinExistence type="predicted"/>
<dbReference type="PANTHER" id="PTHR42339">
    <property type="entry name" value="HISTONE H1"/>
    <property type="match status" value="1"/>
</dbReference>
<gene>
    <name evidence="3" type="ORF">N0F65_003382</name>
</gene>
<feature type="domain" description="DUF7726" evidence="2">
    <location>
        <begin position="370"/>
        <end position="439"/>
    </location>
</feature>
<comment type="caution">
    <text evidence="3">The sequence shown here is derived from an EMBL/GenBank/DDBJ whole genome shotgun (WGS) entry which is preliminary data.</text>
</comment>
<dbReference type="PANTHER" id="PTHR42339:SF1">
    <property type="entry name" value="HISTONE H1"/>
    <property type="match status" value="1"/>
</dbReference>
<feature type="domain" description="DUF7726" evidence="2">
    <location>
        <begin position="143"/>
        <end position="202"/>
    </location>
</feature>
<dbReference type="EMBL" id="DAKRPA010000137">
    <property type="protein sequence ID" value="DAZ97359.1"/>
    <property type="molecule type" value="Genomic_DNA"/>
</dbReference>
<dbReference type="Proteomes" id="UP001146120">
    <property type="component" value="Unassembled WGS sequence"/>
</dbReference>
<feature type="compositionally biased region" description="Basic residues" evidence="1">
    <location>
        <begin position="335"/>
        <end position="348"/>
    </location>
</feature>
<feature type="compositionally biased region" description="Low complexity" evidence="1">
    <location>
        <begin position="495"/>
        <end position="505"/>
    </location>
</feature>
<evidence type="ECO:0000259" key="2">
    <source>
        <dbReference type="Pfam" id="PF24852"/>
    </source>
</evidence>
<dbReference type="InterPro" id="IPR056143">
    <property type="entry name" value="DUF7726"/>
</dbReference>
<reference evidence="3" key="2">
    <citation type="journal article" date="2023" name="Microbiol Resour">
        <title>Decontamination and Annotation of the Draft Genome Sequence of the Oomycete Lagenidium giganteum ARSEF 373.</title>
        <authorList>
            <person name="Morgan W.R."/>
            <person name="Tartar A."/>
        </authorList>
    </citation>
    <scope>NUCLEOTIDE SEQUENCE</scope>
    <source>
        <strain evidence="3">ARSEF 373</strain>
    </source>
</reference>
<feature type="domain" description="DUF7726" evidence="2">
    <location>
        <begin position="258"/>
        <end position="324"/>
    </location>
</feature>
<feature type="region of interest" description="Disordered" evidence="1">
    <location>
        <begin position="323"/>
        <end position="349"/>
    </location>
</feature>
<reference evidence="3" key="1">
    <citation type="submission" date="2022-11" db="EMBL/GenBank/DDBJ databases">
        <authorList>
            <person name="Morgan W.R."/>
            <person name="Tartar A."/>
        </authorList>
    </citation>
    <scope>NUCLEOTIDE SEQUENCE</scope>
    <source>
        <strain evidence="3">ARSEF 373</strain>
    </source>
</reference>
<protein>
    <recommendedName>
        <fullName evidence="2">DUF7726 domain-containing protein</fullName>
    </recommendedName>
</protein>
<name>A0AAV2YVD3_9STRA</name>
<dbReference type="AlphaFoldDB" id="A0AAV2YVD3"/>
<feature type="region of interest" description="Disordered" evidence="1">
    <location>
        <begin position="211"/>
        <end position="255"/>
    </location>
</feature>
<organism evidence="3 4">
    <name type="scientific">Lagenidium giganteum</name>
    <dbReference type="NCBI Taxonomy" id="4803"/>
    <lineage>
        <taxon>Eukaryota</taxon>
        <taxon>Sar</taxon>
        <taxon>Stramenopiles</taxon>
        <taxon>Oomycota</taxon>
        <taxon>Peronosporomycetes</taxon>
        <taxon>Pythiales</taxon>
        <taxon>Pythiaceae</taxon>
    </lineage>
</organism>
<sequence>MSVVPVSNLSVEVAISAIKQALEGNVSLTTLAQQHGVSVAVARRVQQAVHAALVEGKTSVDLSQRAILPGEDSDDDDVDDCDGDGLAEEDSDRHFRYDGGTVAASAHNTRTSIRSANTLAASLSPTPAMSYAASTKLVPQRGRSCHDVRRKIIALLDAKWISADLLVQQTGCDGSDFNHFMNREGEFAGCCSFVYKAMKKYLVWHEANRSDRKARPPPFKKRRVEKAPASAQVRAQQEDAEQNPAPTPPPDQPVAKRALNCNQLRAKVRALYASKKIKRGALVRELKCDLYEYERFMESTGKFAGRSLGIFKLLREYFARQEKQASATASGKPPPQKRRATRTRRKVKLSKDEREELLRKIEAVEFDEKCPVYDDSDTVREKIEQFLESGVMTKTAWLKYLNINSNSMRQFFARKGPKDGATQEMYPVSYRFLERYRILNDEPKSPRRLRNEVEQGDDGFEYGKQVGNRAYTYFLEWNADYNRRLQGGDGDDTDSNGSNSGSDGP</sequence>
<feature type="region of interest" description="Disordered" evidence="1">
    <location>
        <begin position="485"/>
        <end position="505"/>
    </location>
</feature>
<dbReference type="Pfam" id="PF24852">
    <property type="entry name" value="DUF7726"/>
    <property type="match status" value="3"/>
</dbReference>
<evidence type="ECO:0000313" key="4">
    <source>
        <dbReference type="Proteomes" id="UP001146120"/>
    </source>
</evidence>
<evidence type="ECO:0000256" key="1">
    <source>
        <dbReference type="SAM" id="MobiDB-lite"/>
    </source>
</evidence>
<feature type="compositionally biased region" description="Acidic residues" evidence="1">
    <location>
        <begin position="71"/>
        <end position="90"/>
    </location>
</feature>